<organism evidence="1 2">
    <name type="scientific">Trichuris muris</name>
    <name type="common">Mouse whipworm</name>
    <dbReference type="NCBI Taxonomy" id="70415"/>
    <lineage>
        <taxon>Eukaryota</taxon>
        <taxon>Metazoa</taxon>
        <taxon>Ecdysozoa</taxon>
        <taxon>Nematoda</taxon>
        <taxon>Enoplea</taxon>
        <taxon>Dorylaimia</taxon>
        <taxon>Trichinellida</taxon>
        <taxon>Trichuridae</taxon>
        <taxon>Trichuris</taxon>
    </lineage>
</organism>
<proteinExistence type="predicted"/>
<dbReference type="AlphaFoldDB" id="A0A5S6QEP4"/>
<sequence>MEKYFWKALTASSGSCRFLALREFKQKPNVRKVSIKRQNYRYRRIPMRPKGGAVSVKANYSSSMLQKIRLMNKLHMYATKDVQSATELVLVKARFDGPMRSSLKTAISIDRLQICLGKKVGERSRVNRESSTNDRLDVYLLCLRVRLILLAAWLVSVWHRKVYPRFGHTTLWVGPYEVDSSAEYLPTRRAYE</sequence>
<accession>A0A5S6QEP4</accession>
<dbReference type="WBParaSite" id="TMUE_1000005846.1">
    <property type="protein sequence ID" value="TMUE_1000005846.1"/>
    <property type="gene ID" value="WBGene00302587"/>
</dbReference>
<evidence type="ECO:0000313" key="1">
    <source>
        <dbReference type="Proteomes" id="UP000046395"/>
    </source>
</evidence>
<dbReference type="Proteomes" id="UP000046395">
    <property type="component" value="Unassembled WGS sequence"/>
</dbReference>
<keyword evidence="1" id="KW-1185">Reference proteome</keyword>
<reference evidence="2" key="1">
    <citation type="submission" date="2019-12" db="UniProtKB">
        <authorList>
            <consortium name="WormBaseParasite"/>
        </authorList>
    </citation>
    <scope>IDENTIFICATION</scope>
</reference>
<protein>
    <submittedName>
        <fullName evidence="2">60S ribosomal protein L28</fullName>
    </submittedName>
</protein>
<name>A0A5S6QEP4_TRIMR</name>
<evidence type="ECO:0000313" key="2">
    <source>
        <dbReference type="WBParaSite" id="TMUE_1000005846.1"/>
    </source>
</evidence>